<dbReference type="EMBL" id="JAENIO010000020">
    <property type="protein sequence ID" value="MBK1834237.1"/>
    <property type="molecule type" value="Genomic_DNA"/>
</dbReference>
<name>A0A934RQW4_9BACT</name>
<dbReference type="RefSeq" id="WP_200391673.1">
    <property type="nucleotide sequence ID" value="NZ_JAENIO010000020.1"/>
</dbReference>
<evidence type="ECO:0000313" key="1">
    <source>
        <dbReference type="EMBL" id="MBK1834237.1"/>
    </source>
</evidence>
<dbReference type="Proteomes" id="UP000604083">
    <property type="component" value="Unassembled WGS sequence"/>
</dbReference>
<accession>A0A934RQW4</accession>
<comment type="caution">
    <text evidence="1">The sequence shown here is derived from an EMBL/GenBank/DDBJ whole genome shotgun (WGS) entry which is preliminary data.</text>
</comment>
<organism evidence="1 2">
    <name type="scientific">Roseibacillus ishigakijimensis</name>
    <dbReference type="NCBI Taxonomy" id="454146"/>
    <lineage>
        <taxon>Bacteria</taxon>
        <taxon>Pseudomonadati</taxon>
        <taxon>Verrucomicrobiota</taxon>
        <taxon>Verrucomicrobiia</taxon>
        <taxon>Verrucomicrobiales</taxon>
        <taxon>Verrucomicrobiaceae</taxon>
        <taxon>Roseibacillus</taxon>
    </lineage>
</organism>
<dbReference type="AlphaFoldDB" id="A0A934RQW4"/>
<sequence>MDSELKQLEEELRGFAPSAVSGEVLSRMVEAMERWEEGEVSAVPVADTSKIVAFPQETRNLAGWRPMWAAAAAVAILGASVGLLMPRSQESGVTAMTDLGPVPLLRQASLVPVNVQRKVSSLEAGVVENREGMQYQLIRVVRQEEADFRAPEGAGCGLKVSQPKVDYYMVPVSY</sequence>
<gene>
    <name evidence="1" type="ORF">JIN78_09215</name>
</gene>
<keyword evidence="2" id="KW-1185">Reference proteome</keyword>
<protein>
    <submittedName>
        <fullName evidence="1">Uncharacterized protein</fullName>
    </submittedName>
</protein>
<evidence type="ECO:0000313" key="2">
    <source>
        <dbReference type="Proteomes" id="UP000604083"/>
    </source>
</evidence>
<proteinExistence type="predicted"/>
<reference evidence="1" key="1">
    <citation type="submission" date="2021-01" db="EMBL/GenBank/DDBJ databases">
        <title>Modified the classification status of verrucomicrobia.</title>
        <authorList>
            <person name="Feng X."/>
        </authorList>
    </citation>
    <scope>NUCLEOTIDE SEQUENCE</scope>
    <source>
        <strain evidence="1">KCTC 12986</strain>
    </source>
</reference>